<gene>
    <name evidence="1" type="ORF">DPEC_G00067840</name>
</gene>
<keyword evidence="2" id="KW-1185">Reference proteome</keyword>
<dbReference type="EMBL" id="CM055733">
    <property type="protein sequence ID" value="KAJ8009787.1"/>
    <property type="molecule type" value="Genomic_DNA"/>
</dbReference>
<name>A0ACC2H1T0_DALPE</name>
<accession>A0ACC2H1T0</accession>
<organism evidence="1 2">
    <name type="scientific">Dallia pectoralis</name>
    <name type="common">Alaska blackfish</name>
    <dbReference type="NCBI Taxonomy" id="75939"/>
    <lineage>
        <taxon>Eukaryota</taxon>
        <taxon>Metazoa</taxon>
        <taxon>Chordata</taxon>
        <taxon>Craniata</taxon>
        <taxon>Vertebrata</taxon>
        <taxon>Euteleostomi</taxon>
        <taxon>Actinopterygii</taxon>
        <taxon>Neopterygii</taxon>
        <taxon>Teleostei</taxon>
        <taxon>Protacanthopterygii</taxon>
        <taxon>Esociformes</taxon>
        <taxon>Umbridae</taxon>
        <taxon>Dallia</taxon>
    </lineage>
</organism>
<evidence type="ECO:0000313" key="1">
    <source>
        <dbReference type="EMBL" id="KAJ8009787.1"/>
    </source>
</evidence>
<protein>
    <submittedName>
        <fullName evidence="1">Uncharacterized protein</fullName>
    </submittedName>
</protein>
<sequence>MSRLEEDSWWMSLTKVKTEERNREDLRGYRHAGSWWLAVGHANPPEVLRESWTKQWWMYLAPGTRKNVTAAESSPDRLARSDSPHSNLIARAEASSGLTESAGAVSDPNACEARVIQRLYSKVNDANLASRPRVHDKASLKSIKTVKTVPFGNPERNSKKKSGTTFFSC</sequence>
<evidence type="ECO:0000313" key="2">
    <source>
        <dbReference type="Proteomes" id="UP001157502"/>
    </source>
</evidence>
<comment type="caution">
    <text evidence="1">The sequence shown here is derived from an EMBL/GenBank/DDBJ whole genome shotgun (WGS) entry which is preliminary data.</text>
</comment>
<proteinExistence type="predicted"/>
<reference evidence="1" key="1">
    <citation type="submission" date="2021-05" db="EMBL/GenBank/DDBJ databases">
        <authorList>
            <person name="Pan Q."/>
            <person name="Jouanno E."/>
            <person name="Zahm M."/>
            <person name="Klopp C."/>
            <person name="Cabau C."/>
            <person name="Louis A."/>
            <person name="Berthelot C."/>
            <person name="Parey E."/>
            <person name="Roest Crollius H."/>
            <person name="Montfort J."/>
            <person name="Robinson-Rechavi M."/>
            <person name="Bouchez O."/>
            <person name="Lampietro C."/>
            <person name="Lopez Roques C."/>
            <person name="Donnadieu C."/>
            <person name="Postlethwait J."/>
            <person name="Bobe J."/>
            <person name="Dillon D."/>
            <person name="Chandos A."/>
            <person name="von Hippel F."/>
            <person name="Guiguen Y."/>
        </authorList>
    </citation>
    <scope>NUCLEOTIDE SEQUENCE</scope>
    <source>
        <strain evidence="1">YG-Jan2019</strain>
    </source>
</reference>
<dbReference type="Proteomes" id="UP001157502">
    <property type="component" value="Chromosome 6"/>
</dbReference>